<sequence length="516" mass="59248">MKKRKEKRRDEEGDSLIAREEDELCTRACDHRSKKKKHRVTESKNHRLALFTAETNKKSVAGLNVFPHPARPATKRAIISLPNTAPQWTFTGQAHLLPIACFNQEPCLCQESLSNSLSKTTMHFIILGLYFNKAFDTEFYENTVSIPFSNSILTHRLSNSLVPEFWKSTSLRTCFLQNFKQLRFLGGFASVWLGKNKHDGREYALKLIKSNANTYTLNCAMLRRAASSCCTLCKINVTSTLLYFLAWIEQGVHRFGETLIEGLEQETHKQKIDDHEYMCLYIQMEYCPRIHRHRLDEVGYNVDDDFAWKTLRHVLNGLAKFLDKDEACIDMTTSKNTAESNKKGTTLYVAHEIVKGAIAVQLKHMLFENPDKRPTVSLGFEDVRFLVSLALAYLTPLLSEFVVHLSSIVCGVWIHESKGWYYCDGSVSSPTIKRFVYRRDDDTSGPKPCVRFDTPRLVYMEYSDVVADKYEILRLDSLVEVRLHLLLTADQIMRKKAPESVGFVHGDQERQDPLLI</sequence>
<dbReference type="PANTHER" id="PTHR11042:SF136">
    <property type="entry name" value="EIF-2-ALPHA KINASE GCN2"/>
    <property type="match status" value="1"/>
</dbReference>
<accession>A0ABQ7DVR7</accession>
<evidence type="ECO:0000256" key="2">
    <source>
        <dbReference type="ARBA" id="ARBA00022741"/>
    </source>
</evidence>
<dbReference type="EMBL" id="QGKV02000649">
    <property type="protein sequence ID" value="KAF3581616.1"/>
    <property type="molecule type" value="Genomic_DNA"/>
</dbReference>
<dbReference type="InterPro" id="IPR011009">
    <property type="entry name" value="Kinase-like_dom_sf"/>
</dbReference>
<evidence type="ECO:0000313" key="5">
    <source>
        <dbReference type="EMBL" id="KAF3581616.1"/>
    </source>
</evidence>
<proteinExistence type="predicted"/>
<keyword evidence="6" id="KW-1185">Reference proteome</keyword>
<organism evidence="5 6">
    <name type="scientific">Brassica cretica</name>
    <name type="common">Mustard</name>
    <dbReference type="NCBI Taxonomy" id="69181"/>
    <lineage>
        <taxon>Eukaryota</taxon>
        <taxon>Viridiplantae</taxon>
        <taxon>Streptophyta</taxon>
        <taxon>Embryophyta</taxon>
        <taxon>Tracheophyta</taxon>
        <taxon>Spermatophyta</taxon>
        <taxon>Magnoliopsida</taxon>
        <taxon>eudicotyledons</taxon>
        <taxon>Gunneridae</taxon>
        <taxon>Pentapetalae</taxon>
        <taxon>rosids</taxon>
        <taxon>malvids</taxon>
        <taxon>Brassicales</taxon>
        <taxon>Brassicaceae</taxon>
        <taxon>Brassiceae</taxon>
        <taxon>Brassica</taxon>
    </lineage>
</organism>
<name>A0ABQ7DVR7_BRACR</name>
<reference evidence="5 6" key="1">
    <citation type="journal article" date="2020" name="BMC Genomics">
        <title>Intraspecific diversification of the crop wild relative Brassica cretica Lam. using demographic model selection.</title>
        <authorList>
            <person name="Kioukis A."/>
            <person name="Michalopoulou V.A."/>
            <person name="Briers L."/>
            <person name="Pirintsos S."/>
            <person name="Studholme D.J."/>
            <person name="Pavlidis P."/>
            <person name="Sarris P.F."/>
        </authorList>
    </citation>
    <scope>NUCLEOTIDE SEQUENCE [LARGE SCALE GENOMIC DNA]</scope>
    <source>
        <strain evidence="6">cv. PFS-1207/04</strain>
    </source>
</reference>
<dbReference type="PANTHER" id="PTHR11042">
    <property type="entry name" value="EUKARYOTIC TRANSLATION INITIATION FACTOR 2-ALPHA KINASE EIF2-ALPHA KINASE -RELATED"/>
    <property type="match status" value="1"/>
</dbReference>
<protein>
    <submittedName>
        <fullName evidence="5">Uncharacterized protein</fullName>
    </submittedName>
</protein>
<evidence type="ECO:0000256" key="3">
    <source>
        <dbReference type="ARBA" id="ARBA00022777"/>
    </source>
</evidence>
<keyword evidence="1" id="KW-0808">Transferase</keyword>
<keyword evidence="4" id="KW-0067">ATP-binding</keyword>
<keyword evidence="2" id="KW-0547">Nucleotide-binding</keyword>
<dbReference type="Gene3D" id="3.30.200.20">
    <property type="entry name" value="Phosphorylase Kinase, domain 1"/>
    <property type="match status" value="1"/>
</dbReference>
<evidence type="ECO:0000313" key="6">
    <source>
        <dbReference type="Proteomes" id="UP000266723"/>
    </source>
</evidence>
<keyword evidence="3" id="KW-0418">Kinase</keyword>
<dbReference type="Proteomes" id="UP000266723">
    <property type="component" value="Unassembled WGS sequence"/>
</dbReference>
<evidence type="ECO:0000256" key="1">
    <source>
        <dbReference type="ARBA" id="ARBA00022679"/>
    </source>
</evidence>
<dbReference type="InterPro" id="IPR050339">
    <property type="entry name" value="CC_SR_Kinase"/>
</dbReference>
<dbReference type="SUPFAM" id="SSF56112">
    <property type="entry name" value="Protein kinase-like (PK-like)"/>
    <property type="match status" value="1"/>
</dbReference>
<evidence type="ECO:0000256" key="4">
    <source>
        <dbReference type="ARBA" id="ARBA00022840"/>
    </source>
</evidence>
<comment type="caution">
    <text evidence="5">The sequence shown here is derived from an EMBL/GenBank/DDBJ whole genome shotgun (WGS) entry which is preliminary data.</text>
</comment>
<gene>
    <name evidence="5" type="ORF">DY000_02032268</name>
</gene>